<dbReference type="Pfam" id="PF10240">
    <property type="entry name" value="DUF2464"/>
    <property type="match status" value="1"/>
</dbReference>
<evidence type="ECO:0000256" key="2">
    <source>
        <dbReference type="ARBA" id="ARBA00010432"/>
    </source>
</evidence>
<name>A0A504YMQ7_FASGI</name>
<evidence type="ECO:0000256" key="1">
    <source>
        <dbReference type="ARBA" id="ARBA00004633"/>
    </source>
</evidence>
<dbReference type="GO" id="GO:0019075">
    <property type="term" value="P:virus maturation"/>
    <property type="evidence" value="ECO:0007669"/>
    <property type="project" value="TreeGrafter"/>
</dbReference>
<protein>
    <submittedName>
        <fullName evidence="10">Multivesicular body subunit 12B</fullName>
    </submittedName>
</protein>
<feature type="domain" description="UMA" evidence="8">
    <location>
        <begin position="206"/>
        <end position="255"/>
    </location>
</feature>
<dbReference type="Proteomes" id="UP000316759">
    <property type="component" value="Unassembled WGS sequence"/>
</dbReference>
<comment type="caution">
    <text evidence="10">The sequence shown here is derived from an EMBL/GenBank/DDBJ whole genome shotgun (WGS) entry which is preliminary data.</text>
</comment>
<dbReference type="GO" id="GO:0015031">
    <property type="term" value="P:protein transport"/>
    <property type="evidence" value="ECO:0007669"/>
    <property type="project" value="UniProtKB-KW"/>
</dbReference>
<dbReference type="GO" id="GO:0031902">
    <property type="term" value="C:late endosome membrane"/>
    <property type="evidence" value="ECO:0007669"/>
    <property type="project" value="UniProtKB-SubCell"/>
</dbReference>
<evidence type="ECO:0000256" key="4">
    <source>
        <dbReference type="ARBA" id="ARBA00022753"/>
    </source>
</evidence>
<evidence type="ECO:0000313" key="10">
    <source>
        <dbReference type="EMBL" id="TPP59020.1"/>
    </source>
</evidence>
<evidence type="ECO:0000256" key="5">
    <source>
        <dbReference type="ARBA" id="ARBA00022927"/>
    </source>
</evidence>
<dbReference type="Gene3D" id="2.100.10.50">
    <property type="match status" value="1"/>
</dbReference>
<dbReference type="PANTHER" id="PTHR31547">
    <property type="entry name" value="MULTIVESICULAR BODY SUBUNIT 12B"/>
    <property type="match status" value="1"/>
</dbReference>
<comment type="subcellular location">
    <subcellularLocation>
        <location evidence="1">Late endosome membrane</location>
        <topology evidence="1">Peripheral membrane protein</topology>
    </subcellularLocation>
</comment>
<dbReference type="InterPro" id="IPR018798">
    <property type="entry name" value="MVB12A/B"/>
</dbReference>
<feature type="domain" description="MABP" evidence="9">
    <location>
        <begin position="8"/>
        <end position="153"/>
    </location>
</feature>
<feature type="compositionally biased region" description="Polar residues" evidence="7">
    <location>
        <begin position="171"/>
        <end position="187"/>
    </location>
</feature>
<accession>A0A504YMQ7</accession>
<reference evidence="10 11" key="1">
    <citation type="submission" date="2019-04" db="EMBL/GenBank/DDBJ databases">
        <title>Annotation for the trematode Fasciola gigantica.</title>
        <authorList>
            <person name="Choi Y.-J."/>
        </authorList>
    </citation>
    <scope>NUCLEOTIDE SEQUENCE [LARGE SCALE GENOMIC DNA]</scope>
    <source>
        <strain evidence="10">Uganda_cow_1</strain>
    </source>
</reference>
<dbReference type="InterPro" id="IPR040297">
    <property type="entry name" value="MVB12B"/>
</dbReference>
<dbReference type="PROSITE" id="PS51498">
    <property type="entry name" value="MABP"/>
    <property type="match status" value="1"/>
</dbReference>
<evidence type="ECO:0000256" key="3">
    <source>
        <dbReference type="ARBA" id="ARBA00022448"/>
    </source>
</evidence>
<dbReference type="GO" id="GO:0000813">
    <property type="term" value="C:ESCRT I complex"/>
    <property type="evidence" value="ECO:0007669"/>
    <property type="project" value="InterPro"/>
</dbReference>
<feature type="region of interest" description="Disordered" evidence="7">
    <location>
        <begin position="166"/>
        <end position="187"/>
    </location>
</feature>
<evidence type="ECO:0000259" key="9">
    <source>
        <dbReference type="PROSITE" id="PS51498"/>
    </source>
</evidence>
<dbReference type="PROSITE" id="PS51497">
    <property type="entry name" value="UMA"/>
    <property type="match status" value="1"/>
</dbReference>
<comment type="similarity">
    <text evidence="2">Belongs to the MVB12 family.</text>
</comment>
<keyword evidence="6" id="KW-0472">Membrane</keyword>
<keyword evidence="11" id="KW-1185">Reference proteome</keyword>
<keyword evidence="3" id="KW-0813">Transport</keyword>
<dbReference type="EMBL" id="SUNJ01011249">
    <property type="protein sequence ID" value="TPP59020.1"/>
    <property type="molecule type" value="Genomic_DNA"/>
</dbReference>
<dbReference type="InterPro" id="IPR023340">
    <property type="entry name" value="UMA"/>
</dbReference>
<evidence type="ECO:0000256" key="6">
    <source>
        <dbReference type="ARBA" id="ARBA00023136"/>
    </source>
</evidence>
<evidence type="ECO:0000256" key="7">
    <source>
        <dbReference type="SAM" id="MobiDB-lite"/>
    </source>
</evidence>
<organism evidence="10 11">
    <name type="scientific">Fasciola gigantica</name>
    <name type="common">Giant liver fluke</name>
    <dbReference type="NCBI Taxonomy" id="46835"/>
    <lineage>
        <taxon>Eukaryota</taxon>
        <taxon>Metazoa</taxon>
        <taxon>Spiralia</taxon>
        <taxon>Lophotrochozoa</taxon>
        <taxon>Platyhelminthes</taxon>
        <taxon>Trematoda</taxon>
        <taxon>Digenea</taxon>
        <taxon>Plagiorchiida</taxon>
        <taxon>Echinostomata</taxon>
        <taxon>Echinostomatoidea</taxon>
        <taxon>Fasciolidae</taxon>
        <taxon>Fasciola</taxon>
    </lineage>
</organism>
<proteinExistence type="inferred from homology"/>
<dbReference type="PANTHER" id="PTHR31547:SF1">
    <property type="entry name" value="MULTIVESICULAR BODY SUBUNIT 12B"/>
    <property type="match status" value="1"/>
</dbReference>
<keyword evidence="4" id="KW-0967">Endosome</keyword>
<dbReference type="AlphaFoldDB" id="A0A504YMQ7"/>
<evidence type="ECO:0000313" key="11">
    <source>
        <dbReference type="Proteomes" id="UP000316759"/>
    </source>
</evidence>
<dbReference type="OrthoDB" id="6021306at2759"/>
<evidence type="ECO:0000259" key="8">
    <source>
        <dbReference type="PROSITE" id="PS51497"/>
    </source>
</evidence>
<keyword evidence="5" id="KW-0653">Protein transport</keyword>
<gene>
    <name evidence="10" type="ORF">FGIG_00190</name>
</gene>
<sequence>MSSDGSSFKVITDVSFVAMLTSVPPNHNVLSKTVDSKEDADLWRDRFLSRKTRYLCFSSEDSKECDPKTSILTNIAVLNDGDFTPAGHQPVAYTKDTGERACKKKVLYTCFQPLNTAKHAIVDIVITRGNRYNPSYQLVGELNSLSIFCKKIPLVMQFGRQSLPAHGDISARSNPSSPSIEEHPLSSNPTQFHAFATKRRGTVHPLSGIPFEINKKYVSDLPDDSENSFSSINPKTMEQLDYEYQYRFSVERSLLQT</sequence>
<dbReference type="GO" id="GO:0042058">
    <property type="term" value="P:regulation of epidermal growth factor receptor signaling pathway"/>
    <property type="evidence" value="ECO:0007669"/>
    <property type="project" value="TreeGrafter"/>
</dbReference>
<dbReference type="InterPro" id="IPR023341">
    <property type="entry name" value="MABP"/>
</dbReference>
<dbReference type="STRING" id="46835.A0A504YMQ7"/>
<dbReference type="GO" id="GO:0046755">
    <property type="term" value="P:viral budding"/>
    <property type="evidence" value="ECO:0007669"/>
    <property type="project" value="TreeGrafter"/>
</dbReference>